<evidence type="ECO:0000313" key="1">
    <source>
        <dbReference type="EMBL" id="KAK8898340.1"/>
    </source>
</evidence>
<dbReference type="SUPFAM" id="SSF52540">
    <property type="entry name" value="P-loop containing nucleoside triphosphate hydrolases"/>
    <property type="match status" value="1"/>
</dbReference>
<dbReference type="InterPro" id="IPR027417">
    <property type="entry name" value="P-loop_NTPase"/>
</dbReference>
<dbReference type="Gene3D" id="3.40.50.300">
    <property type="entry name" value="P-loop containing nucleotide triphosphate hydrolases"/>
    <property type="match status" value="1"/>
</dbReference>
<dbReference type="Proteomes" id="UP001470230">
    <property type="component" value="Unassembled WGS sequence"/>
</dbReference>
<comment type="caution">
    <text evidence="1">The sequence shown here is derived from an EMBL/GenBank/DDBJ whole genome shotgun (WGS) entry which is preliminary data.</text>
</comment>
<evidence type="ECO:0008006" key="3">
    <source>
        <dbReference type="Google" id="ProtNLM"/>
    </source>
</evidence>
<dbReference type="EMBL" id="JAPFFF010000001">
    <property type="protein sequence ID" value="KAK8898340.1"/>
    <property type="molecule type" value="Genomic_DNA"/>
</dbReference>
<proteinExistence type="predicted"/>
<protein>
    <recommendedName>
        <fullName evidence="3">P-loop containing nucleoside triphosphate hydrolase protein</fullName>
    </recommendedName>
</protein>
<reference evidence="1 2" key="1">
    <citation type="submission" date="2024-04" db="EMBL/GenBank/DDBJ databases">
        <title>Tritrichomonas musculus Genome.</title>
        <authorList>
            <person name="Alves-Ferreira E."/>
            <person name="Grigg M."/>
            <person name="Lorenzi H."/>
            <person name="Galac M."/>
        </authorList>
    </citation>
    <scope>NUCLEOTIDE SEQUENCE [LARGE SCALE GENOMIC DNA]</scope>
    <source>
        <strain evidence="1 2">EAF2021</strain>
    </source>
</reference>
<gene>
    <name evidence="1" type="ORF">M9Y10_000624</name>
</gene>
<name>A0ABR2L7U7_9EUKA</name>
<accession>A0ABR2L7U7</accession>
<organism evidence="1 2">
    <name type="scientific">Tritrichomonas musculus</name>
    <dbReference type="NCBI Taxonomy" id="1915356"/>
    <lineage>
        <taxon>Eukaryota</taxon>
        <taxon>Metamonada</taxon>
        <taxon>Parabasalia</taxon>
        <taxon>Tritrichomonadida</taxon>
        <taxon>Tritrichomonadidae</taxon>
        <taxon>Tritrichomonas</taxon>
    </lineage>
</organism>
<sequence length="216" mass="25481">MSSNEYIPIKKENQLIIAVCGPSTSGKSTLVYEIMEKYEDQMDCVAMEYFFDTTNGPHIDLYGKDYLNLDLKESIKWDDFYRSISGNDSPILLIDGFILFADKRSFDIVDVCIAIEYNIETDFEIALDRRINRYPWRKKHEIDKNYLQDPNKNHVNQHCTYFHEVVWPEMVNHPEYRKPQNWEKPILTLSATDDLQKNIALSLDFLKPFIDSHLIK</sequence>
<keyword evidence="2" id="KW-1185">Reference proteome</keyword>
<evidence type="ECO:0000313" key="2">
    <source>
        <dbReference type="Proteomes" id="UP001470230"/>
    </source>
</evidence>